<dbReference type="InterPro" id="IPR017643">
    <property type="entry name" value="Hydroxypyruvate_isomerase"/>
</dbReference>
<dbReference type="GO" id="GO:0008903">
    <property type="term" value="F:hydroxypyruvate isomerase activity"/>
    <property type="evidence" value="ECO:0007669"/>
    <property type="project" value="UniProtKB-EC"/>
</dbReference>
<accession>A0A839VCP3</accession>
<dbReference type="InterPro" id="IPR036237">
    <property type="entry name" value="Xyl_isomerase-like_sf"/>
</dbReference>
<dbReference type="InterPro" id="IPR053398">
    <property type="entry name" value="HPT_OtnI_isomerases"/>
</dbReference>
<feature type="active site" description="Proton donor/acceptor" evidence="3">
    <location>
        <position position="240"/>
    </location>
</feature>
<dbReference type="PANTHER" id="PTHR43489:SF13">
    <property type="entry name" value="HYDROXYPYRUVATE ISOMERASE"/>
    <property type="match status" value="1"/>
</dbReference>
<dbReference type="PANTHER" id="PTHR43489">
    <property type="entry name" value="ISOMERASE"/>
    <property type="match status" value="1"/>
</dbReference>
<keyword evidence="1 2" id="KW-0413">Isomerase</keyword>
<evidence type="ECO:0000256" key="2">
    <source>
        <dbReference type="PIRNR" id="PIRNR006241"/>
    </source>
</evidence>
<dbReference type="RefSeq" id="WP_183325197.1">
    <property type="nucleotide sequence ID" value="NZ_JACHXP010000007.1"/>
</dbReference>
<keyword evidence="6" id="KW-1185">Reference proteome</keyword>
<dbReference type="Pfam" id="PF01261">
    <property type="entry name" value="AP_endonuc_2"/>
    <property type="match status" value="1"/>
</dbReference>
<dbReference type="FunFam" id="3.20.20.150:FF:000007">
    <property type="entry name" value="Hydroxypyruvate isomerase"/>
    <property type="match status" value="1"/>
</dbReference>
<dbReference type="PIRSF" id="PIRSF006241">
    <property type="entry name" value="HyI"/>
    <property type="match status" value="1"/>
</dbReference>
<evidence type="ECO:0000313" key="5">
    <source>
        <dbReference type="EMBL" id="MBB3190454.1"/>
    </source>
</evidence>
<dbReference type="Gene3D" id="3.20.20.150">
    <property type="entry name" value="Divalent-metal-dependent TIM barrel enzymes"/>
    <property type="match status" value="1"/>
</dbReference>
<name>A0A839VCP3_9GAMM</name>
<dbReference type="NCBIfam" id="TIGR03234">
    <property type="entry name" value="OH-pyruv-isom"/>
    <property type="match status" value="1"/>
</dbReference>
<gene>
    <name evidence="5" type="ORF">FHR94_001687</name>
</gene>
<evidence type="ECO:0000313" key="6">
    <source>
        <dbReference type="Proteomes" id="UP000547614"/>
    </source>
</evidence>
<comment type="caution">
    <text evidence="5">The sequence shown here is derived from an EMBL/GenBank/DDBJ whole genome shotgun (WGS) entry which is preliminary data.</text>
</comment>
<evidence type="ECO:0000256" key="1">
    <source>
        <dbReference type="ARBA" id="ARBA00023235"/>
    </source>
</evidence>
<dbReference type="SUPFAM" id="SSF51658">
    <property type="entry name" value="Xylose isomerase-like"/>
    <property type="match status" value="1"/>
</dbReference>
<reference evidence="5 6" key="1">
    <citation type="submission" date="2020-08" db="EMBL/GenBank/DDBJ databases">
        <title>Genomic Encyclopedia of Type Strains, Phase III (KMG-III): the genomes of soil and plant-associated and newly described type strains.</title>
        <authorList>
            <person name="Whitman W."/>
        </authorList>
    </citation>
    <scope>NUCLEOTIDE SEQUENCE [LARGE SCALE GENOMIC DNA]</scope>
    <source>
        <strain evidence="5 6">CECT 7282</strain>
    </source>
</reference>
<dbReference type="GO" id="GO:0046487">
    <property type="term" value="P:glyoxylate metabolic process"/>
    <property type="evidence" value="ECO:0007669"/>
    <property type="project" value="TreeGrafter"/>
</dbReference>
<sequence>MPKFAANLSMLFTEVDFLDRFKAAAEAGFKGVEYLFPYDFEAAEIRKRLDDNGLTQVLFNLPAGDWGAGERGIACHPDRVEEFRAGVDRAIEYAKVLGNTQVNCLAGIQPEGVSDDEARQTLVDNLRFAAEKLEVAGILLIAEPINTRDIPGFFLNRTAQALALFDEVGSSNLKLQYDIYHMQIMEGDLAPTIEKHLDRIAHVQLADNPGRHEPGTGEINYPFLFAHLDRLGYQGWIGAEYKPKAGTKEGLGWLDAARG</sequence>
<dbReference type="EC" id="5.3.1.22" evidence="5"/>
<feature type="active site" description="Proton donor/acceptor" evidence="3">
    <location>
        <position position="143"/>
    </location>
</feature>
<keyword evidence="5" id="KW-0670">Pyruvate</keyword>
<evidence type="ECO:0000256" key="3">
    <source>
        <dbReference type="PIRSR" id="PIRSR006241-50"/>
    </source>
</evidence>
<dbReference type="InterPro" id="IPR026040">
    <property type="entry name" value="HyI-like"/>
</dbReference>
<dbReference type="Proteomes" id="UP000547614">
    <property type="component" value="Unassembled WGS sequence"/>
</dbReference>
<protein>
    <submittedName>
        <fullName evidence="5">Hydroxypyruvate isomerase</fullName>
        <ecNumber evidence="5">5.3.1.22</ecNumber>
    </submittedName>
</protein>
<evidence type="ECO:0000259" key="4">
    <source>
        <dbReference type="Pfam" id="PF01261"/>
    </source>
</evidence>
<dbReference type="InterPro" id="IPR013022">
    <property type="entry name" value="Xyl_isomerase-like_TIM-brl"/>
</dbReference>
<dbReference type="NCBIfam" id="NF043033">
    <property type="entry name" value="OxoTetrIsom"/>
    <property type="match status" value="1"/>
</dbReference>
<comment type="similarity">
    <text evidence="2">Belongs to the hyi family.</text>
</comment>
<feature type="domain" description="Xylose isomerase-like TIM barrel" evidence="4">
    <location>
        <begin position="21"/>
        <end position="256"/>
    </location>
</feature>
<proteinExistence type="inferred from homology"/>
<organism evidence="5 6">
    <name type="scientific">Halomonas cerina</name>
    <dbReference type="NCBI Taxonomy" id="447424"/>
    <lineage>
        <taxon>Bacteria</taxon>
        <taxon>Pseudomonadati</taxon>
        <taxon>Pseudomonadota</taxon>
        <taxon>Gammaproteobacteria</taxon>
        <taxon>Oceanospirillales</taxon>
        <taxon>Halomonadaceae</taxon>
        <taxon>Halomonas</taxon>
    </lineage>
</organism>
<dbReference type="EMBL" id="JACHXP010000007">
    <property type="protein sequence ID" value="MBB3190454.1"/>
    <property type="molecule type" value="Genomic_DNA"/>
</dbReference>
<dbReference type="AlphaFoldDB" id="A0A839VCP3"/>
<dbReference type="InterPro" id="IPR050417">
    <property type="entry name" value="Sugar_Epim/Isomerase"/>
</dbReference>